<reference evidence="1" key="1">
    <citation type="submission" date="2024-09" db="EMBL/GenBank/DDBJ databases">
        <title>Black Yeasts Isolated from many extreme environments.</title>
        <authorList>
            <person name="Coleine C."/>
            <person name="Stajich J.E."/>
            <person name="Selbmann L."/>
        </authorList>
    </citation>
    <scope>NUCLEOTIDE SEQUENCE</scope>
    <source>
        <strain evidence="1">CCFEE 5737</strain>
    </source>
</reference>
<dbReference type="EMBL" id="JAWDJW010011610">
    <property type="protein sequence ID" value="KAK3044684.1"/>
    <property type="molecule type" value="Genomic_DNA"/>
</dbReference>
<evidence type="ECO:0000313" key="1">
    <source>
        <dbReference type="EMBL" id="KAK3044684.1"/>
    </source>
</evidence>
<organism evidence="1 2">
    <name type="scientific">Coniosporium uncinatum</name>
    <dbReference type="NCBI Taxonomy" id="93489"/>
    <lineage>
        <taxon>Eukaryota</taxon>
        <taxon>Fungi</taxon>
        <taxon>Dikarya</taxon>
        <taxon>Ascomycota</taxon>
        <taxon>Pezizomycotina</taxon>
        <taxon>Dothideomycetes</taxon>
        <taxon>Dothideomycetes incertae sedis</taxon>
        <taxon>Coniosporium</taxon>
    </lineage>
</organism>
<accession>A0ACC3CUG2</accession>
<proteinExistence type="predicted"/>
<gene>
    <name evidence="1" type="ORF">LTS18_000625</name>
</gene>
<dbReference type="Proteomes" id="UP001186974">
    <property type="component" value="Unassembled WGS sequence"/>
</dbReference>
<sequence length="162" mass="17998">MARIVYFLEPLTTHPSLEVQERAVEYLELMRLASEAASGQAASSDDDFVEPPLLLTQAIPALFTGLELNPVAPGAQKKVQAVEGLELDEPINRDLHQLLRKADEAFTLGADDDDVHDFYFNKSDSQNRVETAAERLEVPEVEPASYQQSSDDFLDPALLEKK</sequence>
<feature type="non-terminal residue" evidence="1">
    <location>
        <position position="162"/>
    </location>
</feature>
<name>A0ACC3CUG2_9PEZI</name>
<keyword evidence="2" id="KW-1185">Reference proteome</keyword>
<evidence type="ECO:0000313" key="2">
    <source>
        <dbReference type="Proteomes" id="UP001186974"/>
    </source>
</evidence>
<protein>
    <submittedName>
        <fullName evidence="1">Uncharacterized protein</fullName>
    </submittedName>
</protein>
<comment type="caution">
    <text evidence="1">The sequence shown here is derived from an EMBL/GenBank/DDBJ whole genome shotgun (WGS) entry which is preliminary data.</text>
</comment>